<dbReference type="FunFam" id="3.40.50.1370:FF:000011">
    <property type="entry name" value="Aspartate carbamoyltransferase"/>
    <property type="match status" value="1"/>
</dbReference>
<feature type="binding site" evidence="7">
    <location>
        <position position="215"/>
    </location>
    <ligand>
        <name>L-aspartate</name>
        <dbReference type="ChEBI" id="CHEBI:29991"/>
    </ligand>
</feature>
<evidence type="ECO:0000256" key="7">
    <source>
        <dbReference type="HAMAP-Rule" id="MF_00001"/>
    </source>
</evidence>
<feature type="binding site" evidence="7">
    <location>
        <position position="259"/>
    </location>
    <ligand>
        <name>carbamoyl phosphate</name>
        <dbReference type="ChEBI" id="CHEBI:58228"/>
    </ligand>
</feature>
<name>A0A1C4AAR0_9LACO</name>
<evidence type="ECO:0000256" key="6">
    <source>
        <dbReference type="ARBA" id="ARBA00048859"/>
    </source>
</evidence>
<dbReference type="GO" id="GO:0044205">
    <property type="term" value="P:'de novo' UMP biosynthetic process"/>
    <property type="evidence" value="ECO:0007669"/>
    <property type="project" value="UniProtKB-UniRule"/>
</dbReference>
<dbReference type="Proteomes" id="UP000199268">
    <property type="component" value="Unassembled WGS sequence"/>
</dbReference>
<feature type="binding site" evidence="7">
    <location>
        <position position="77"/>
    </location>
    <ligand>
        <name>L-aspartate</name>
        <dbReference type="ChEBI" id="CHEBI:29991"/>
    </ligand>
</feature>
<feature type="binding site" evidence="7">
    <location>
        <position position="49"/>
    </location>
    <ligand>
        <name>carbamoyl phosphate</name>
        <dbReference type="ChEBI" id="CHEBI:58228"/>
    </ligand>
</feature>
<sequence length="307" mass="34460">MRNFVNLNDLTKQEIMTLITTSLAYKNGELSVPKQTRYVANLFFENSTRTASSFQMAESKLGWQQIQVNPQTSSTQKGESLSDTLKTLGAIGVDAVVLRHHVNEWYVPLIAENSPLIPQLVNAGDGSGQHPSQSLLDLMTIYENFGHFSGLKIRIVGDLSHSRVARSNAEILNRLGAQVSFAGPREWYPTDFDQYGTYQEIDTGIEALDVLMLLRVQHERLADQDNVMFSETTYHQQFGLTHERYDRLQKTAIVMHPAPVNRGVEIADELVEADKSRIFTQMANGVYARIAILASLTEDKINDISID</sequence>
<proteinExistence type="inferred from homology"/>
<dbReference type="Pfam" id="PF02729">
    <property type="entry name" value="OTCace_N"/>
    <property type="match status" value="1"/>
</dbReference>
<evidence type="ECO:0000313" key="11">
    <source>
        <dbReference type="Proteomes" id="UP000199268"/>
    </source>
</evidence>
<dbReference type="InterPro" id="IPR036901">
    <property type="entry name" value="Asp/Orn_carbamoylTrfase_sf"/>
</dbReference>
<feature type="binding site" evidence="7">
    <location>
        <position position="258"/>
    </location>
    <ligand>
        <name>carbamoyl phosphate</name>
        <dbReference type="ChEBI" id="CHEBI:58228"/>
    </ligand>
</feature>
<comment type="similarity">
    <text evidence="2 7">Belongs to the aspartate/ornithine carbamoyltransferase superfamily. ATCase family.</text>
</comment>
<organism evidence="10 11">
    <name type="scientific">Weissella bombi</name>
    <dbReference type="NCBI Taxonomy" id="1505725"/>
    <lineage>
        <taxon>Bacteria</taxon>
        <taxon>Bacillati</taxon>
        <taxon>Bacillota</taxon>
        <taxon>Bacilli</taxon>
        <taxon>Lactobacillales</taxon>
        <taxon>Lactobacillaceae</taxon>
        <taxon>Weissella</taxon>
    </lineage>
</organism>
<keyword evidence="4 7" id="KW-0665">Pyrimidine biosynthesis</keyword>
<comment type="function">
    <text evidence="5 7">Catalyzes the condensation of carbamoyl phosphate and aspartate to form carbamoyl aspartate and inorganic phosphate, the committed step in the de novo pyrimidine nucleotide biosynthesis pathway.</text>
</comment>
<evidence type="ECO:0000259" key="9">
    <source>
        <dbReference type="Pfam" id="PF02729"/>
    </source>
</evidence>
<keyword evidence="11" id="KW-1185">Reference proteome</keyword>
<dbReference type="EMBL" id="FMAO01000004">
    <property type="protein sequence ID" value="SCB91580.1"/>
    <property type="molecule type" value="Genomic_DNA"/>
</dbReference>
<comment type="subunit">
    <text evidence="7">Heterododecamer (2C3:3R2) of six catalytic PyrB chains organized as two trimers (C3), and six regulatory PyrI chains organized as three dimers (R2).</text>
</comment>
<dbReference type="NCBIfam" id="NF002032">
    <property type="entry name" value="PRK00856.1"/>
    <property type="match status" value="1"/>
</dbReference>
<feature type="binding site" evidence="7">
    <location>
        <position position="99"/>
    </location>
    <ligand>
        <name>carbamoyl phosphate</name>
        <dbReference type="ChEBI" id="CHEBI:58228"/>
    </ligand>
</feature>
<feature type="domain" description="Aspartate/ornithine carbamoyltransferase Asp/Orn-binding" evidence="8">
    <location>
        <begin position="150"/>
        <end position="295"/>
    </location>
</feature>
<dbReference type="RefSeq" id="WP_092462225.1">
    <property type="nucleotide sequence ID" value="NZ_BJEE01000001.1"/>
</dbReference>
<dbReference type="GO" id="GO:0006520">
    <property type="term" value="P:amino acid metabolic process"/>
    <property type="evidence" value="ECO:0007669"/>
    <property type="project" value="InterPro"/>
</dbReference>
<dbReference type="InterPro" id="IPR006130">
    <property type="entry name" value="Asp/Orn_carbamoylTrfase"/>
</dbReference>
<evidence type="ECO:0000256" key="4">
    <source>
        <dbReference type="ARBA" id="ARBA00022975"/>
    </source>
</evidence>
<dbReference type="PRINTS" id="PR00100">
    <property type="entry name" value="AOTCASE"/>
</dbReference>
<dbReference type="InterPro" id="IPR002082">
    <property type="entry name" value="Asp_carbamoyltransf"/>
</dbReference>
<evidence type="ECO:0000256" key="3">
    <source>
        <dbReference type="ARBA" id="ARBA00022679"/>
    </source>
</evidence>
<evidence type="ECO:0000313" key="10">
    <source>
        <dbReference type="EMBL" id="SCB91580.1"/>
    </source>
</evidence>
<dbReference type="STRING" id="1505725.GA0061074_104109"/>
<keyword evidence="3 7" id="KW-0808">Transferase</keyword>
<dbReference type="GO" id="GO:0006207">
    <property type="term" value="P:'de novo' pyrimidine nucleobase biosynthetic process"/>
    <property type="evidence" value="ECO:0007669"/>
    <property type="project" value="InterPro"/>
</dbReference>
<dbReference type="OrthoDB" id="9774690at2"/>
<evidence type="ECO:0000259" key="8">
    <source>
        <dbReference type="Pfam" id="PF00185"/>
    </source>
</evidence>
<dbReference type="NCBIfam" id="TIGR00670">
    <property type="entry name" value="asp_carb_tr"/>
    <property type="match status" value="1"/>
</dbReference>
<dbReference type="InterPro" id="IPR006132">
    <property type="entry name" value="Asp/Orn_carbamoyltranf_P-bd"/>
</dbReference>
<dbReference type="GO" id="GO:0016597">
    <property type="term" value="F:amino acid binding"/>
    <property type="evidence" value="ECO:0007669"/>
    <property type="project" value="InterPro"/>
</dbReference>
<dbReference type="HAMAP" id="MF_00001">
    <property type="entry name" value="Asp_carb_tr"/>
    <property type="match status" value="1"/>
</dbReference>
<evidence type="ECO:0000256" key="1">
    <source>
        <dbReference type="ARBA" id="ARBA00004852"/>
    </source>
</evidence>
<dbReference type="SUPFAM" id="SSF53671">
    <property type="entry name" value="Aspartate/ornithine carbamoyltransferase"/>
    <property type="match status" value="1"/>
</dbReference>
<feature type="binding site" evidence="7">
    <location>
        <position position="130"/>
    </location>
    <ligand>
        <name>carbamoyl phosphate</name>
        <dbReference type="ChEBI" id="CHEBI:58228"/>
    </ligand>
</feature>
<comment type="pathway">
    <text evidence="1 7">Pyrimidine metabolism; UMP biosynthesis via de novo pathway; (S)-dihydroorotate from bicarbonate: step 2/3.</text>
</comment>
<comment type="catalytic activity">
    <reaction evidence="6 7">
        <text>carbamoyl phosphate + L-aspartate = N-carbamoyl-L-aspartate + phosphate + H(+)</text>
        <dbReference type="Rhea" id="RHEA:20013"/>
        <dbReference type="ChEBI" id="CHEBI:15378"/>
        <dbReference type="ChEBI" id="CHEBI:29991"/>
        <dbReference type="ChEBI" id="CHEBI:32814"/>
        <dbReference type="ChEBI" id="CHEBI:43474"/>
        <dbReference type="ChEBI" id="CHEBI:58228"/>
        <dbReference type="EC" id="2.1.3.2"/>
    </reaction>
</comment>
<protein>
    <recommendedName>
        <fullName evidence="7">Aspartate carbamoyltransferase</fullName>
        <ecNumber evidence="7">2.1.3.2</ecNumber>
    </recommendedName>
    <alternativeName>
        <fullName evidence="7">Aspartate transcarbamylase</fullName>
        <shortName evidence="7">ATCase</shortName>
    </alternativeName>
</protein>
<dbReference type="PRINTS" id="PR00101">
    <property type="entry name" value="ATCASE"/>
</dbReference>
<dbReference type="PANTHER" id="PTHR45753">
    <property type="entry name" value="ORNITHINE CARBAMOYLTRANSFERASE, MITOCHONDRIAL"/>
    <property type="match status" value="1"/>
</dbReference>
<dbReference type="EC" id="2.1.3.2" evidence="7"/>
<feature type="binding site" evidence="7">
    <location>
        <position position="133"/>
    </location>
    <ligand>
        <name>carbamoyl phosphate</name>
        <dbReference type="ChEBI" id="CHEBI:58228"/>
    </ligand>
</feature>
<feature type="binding site" evidence="7">
    <location>
        <position position="50"/>
    </location>
    <ligand>
        <name>carbamoyl phosphate</name>
        <dbReference type="ChEBI" id="CHEBI:58228"/>
    </ligand>
</feature>
<dbReference type="GO" id="GO:0005829">
    <property type="term" value="C:cytosol"/>
    <property type="evidence" value="ECO:0007669"/>
    <property type="project" value="TreeGrafter"/>
</dbReference>
<dbReference type="PANTHER" id="PTHR45753:SF6">
    <property type="entry name" value="ASPARTATE CARBAMOYLTRANSFERASE"/>
    <property type="match status" value="1"/>
</dbReference>
<feature type="domain" description="Aspartate/ornithine carbamoyltransferase carbamoyl-P binding" evidence="9">
    <location>
        <begin position="2"/>
        <end position="143"/>
    </location>
</feature>
<dbReference type="PROSITE" id="PS00097">
    <property type="entry name" value="CARBAMOYLTRANSFERASE"/>
    <property type="match status" value="1"/>
</dbReference>
<dbReference type="Pfam" id="PF00185">
    <property type="entry name" value="OTCace"/>
    <property type="match status" value="1"/>
</dbReference>
<dbReference type="InterPro" id="IPR006131">
    <property type="entry name" value="Asp_carbamoyltransf_Asp/Orn-bd"/>
</dbReference>
<accession>A0A1C4AAR0</accession>
<dbReference type="AlphaFoldDB" id="A0A1C4AAR0"/>
<dbReference type="Gene3D" id="3.40.50.1370">
    <property type="entry name" value="Aspartate/ornithine carbamoyltransferase"/>
    <property type="match status" value="2"/>
</dbReference>
<feature type="binding site" evidence="7">
    <location>
        <position position="163"/>
    </location>
    <ligand>
        <name>L-aspartate</name>
        <dbReference type="ChEBI" id="CHEBI:29991"/>
    </ligand>
</feature>
<evidence type="ECO:0000256" key="2">
    <source>
        <dbReference type="ARBA" id="ARBA00008896"/>
    </source>
</evidence>
<gene>
    <name evidence="7" type="primary">pyrB</name>
    <name evidence="10" type="ORF">GA0061074_104109</name>
</gene>
<evidence type="ECO:0000256" key="5">
    <source>
        <dbReference type="ARBA" id="ARBA00043884"/>
    </source>
</evidence>
<dbReference type="GO" id="GO:0004070">
    <property type="term" value="F:aspartate carbamoyltransferase activity"/>
    <property type="evidence" value="ECO:0007669"/>
    <property type="project" value="UniProtKB-UniRule"/>
</dbReference>
<reference evidence="11" key="1">
    <citation type="submission" date="2016-08" db="EMBL/GenBank/DDBJ databases">
        <authorList>
            <person name="Varghese N."/>
            <person name="Submissions Spin"/>
        </authorList>
    </citation>
    <scope>NUCLEOTIDE SEQUENCE [LARGE SCALE GENOMIC DNA]</scope>
    <source>
        <strain evidence="11">R-53094</strain>
    </source>
</reference>
<dbReference type="UniPathway" id="UPA00070">
    <property type="reaction ID" value="UER00116"/>
</dbReference>